<comment type="caution">
    <text evidence="1">The sequence shown here is derived from an EMBL/GenBank/DDBJ whole genome shotgun (WGS) entry which is preliminary data.</text>
</comment>
<accession>A0ABY0R453</accession>
<evidence type="ECO:0000313" key="1">
    <source>
        <dbReference type="EMBL" id="SDM38192.1"/>
    </source>
</evidence>
<evidence type="ECO:0000313" key="2">
    <source>
        <dbReference type="Proteomes" id="UP000199242"/>
    </source>
</evidence>
<protein>
    <recommendedName>
        <fullName evidence="3">DUF4329 domain-containing protein</fullName>
    </recommendedName>
</protein>
<name>A0ABY0R453_9FLAO</name>
<dbReference type="Proteomes" id="UP000199242">
    <property type="component" value="Unassembled WGS sequence"/>
</dbReference>
<reference evidence="1 2" key="1">
    <citation type="submission" date="2016-10" db="EMBL/GenBank/DDBJ databases">
        <authorList>
            <person name="Varghese N."/>
            <person name="Submissions S."/>
        </authorList>
    </citation>
    <scope>NUCLEOTIDE SEQUENCE [LARGE SCALE GENOMIC DNA]</scope>
    <source>
        <strain evidence="1 2">CGMCC 1.10941</strain>
    </source>
</reference>
<gene>
    <name evidence="1" type="ORF">SAMN05216273_12826</name>
</gene>
<feature type="non-terminal residue" evidence="1">
    <location>
        <position position="1"/>
    </location>
</feature>
<dbReference type="RefSeq" id="WP_176764936.1">
    <property type="nucleotide sequence ID" value="NZ_FNHD01000028.1"/>
</dbReference>
<proteinExistence type="predicted"/>
<sequence>CPTDPTHQPCNGNGVSTGLIDPNTNIGEGGCAGIPTVVEMPLPTVDPCIKSQRSVTAANNVLNSTEGQQMTTALKAKVGDPVEWAMAIGELPNNGGTTITSAAPGGQFQGTVPSLPAGYNAVGDGHSHAKGIASPSGGDLYHMLEGMFTSTYGAPNPNFKYRFVYGYGQNTNVKETYALVINDITLAQQFWNAFPMSENYDPDTHAFKKDSDLWNEVEKAKVIFNNKSAVIDTSGEFYHTRAIGLVYILDKFNAGISIAKADANGNLKKINASTEEITRNGMKDERAKISKCP</sequence>
<evidence type="ECO:0008006" key="3">
    <source>
        <dbReference type="Google" id="ProtNLM"/>
    </source>
</evidence>
<keyword evidence="2" id="KW-1185">Reference proteome</keyword>
<dbReference type="EMBL" id="FNHD01000028">
    <property type="protein sequence ID" value="SDM38192.1"/>
    <property type="molecule type" value="Genomic_DNA"/>
</dbReference>
<organism evidence="1 2">
    <name type="scientific">Chryseobacterium taihuense</name>
    <dbReference type="NCBI Taxonomy" id="1141221"/>
    <lineage>
        <taxon>Bacteria</taxon>
        <taxon>Pseudomonadati</taxon>
        <taxon>Bacteroidota</taxon>
        <taxon>Flavobacteriia</taxon>
        <taxon>Flavobacteriales</taxon>
        <taxon>Weeksellaceae</taxon>
        <taxon>Chryseobacterium group</taxon>
        <taxon>Chryseobacterium</taxon>
    </lineage>
</organism>